<evidence type="ECO:0008006" key="3">
    <source>
        <dbReference type="Google" id="ProtNLM"/>
    </source>
</evidence>
<dbReference type="OrthoDB" id="9773772at2"/>
<evidence type="ECO:0000313" key="1">
    <source>
        <dbReference type="EMBL" id="BAX78590.1"/>
    </source>
</evidence>
<dbReference type="RefSeq" id="WP_096427526.1">
    <property type="nucleotide sequence ID" value="NZ_AP018042.1"/>
</dbReference>
<sequence length="249" mass="29290">MRVHVNPKYNKLKSFLIELPDKFEEIGTSIYKGRNEIKVIEVEGIKINVKSFKIPHLINKIAYAWLRGSKSKHSYEYAMKMIDCGANTPEPVACVELLKGGLFNRSFYVSCHYEYDLTIRDLIGFDYPDKNNILKQFAVFTYNKLHKNGIHHLDYSRGNILIKKLDDCKYEFSVVDINRMRFEEIDYQKGLQNFSQIWANEEELEVVAREYARINGKDENEAVKLLIQFDKEHKAKINRKKALKSKLRK</sequence>
<dbReference type="EMBL" id="AP018042">
    <property type="protein sequence ID" value="BAX78590.1"/>
    <property type="molecule type" value="Genomic_DNA"/>
</dbReference>
<dbReference type="AlphaFoldDB" id="A0A1Y1CE49"/>
<dbReference type="SUPFAM" id="SSF56112">
    <property type="entry name" value="Protein kinase-like (PK-like)"/>
    <property type="match status" value="1"/>
</dbReference>
<accession>A0A1Y1CE49</accession>
<protein>
    <recommendedName>
        <fullName evidence="3">Protein kinase domain-containing protein</fullName>
    </recommendedName>
</protein>
<keyword evidence="2" id="KW-1185">Reference proteome</keyword>
<dbReference type="InterPro" id="IPR011009">
    <property type="entry name" value="Kinase-like_dom_sf"/>
</dbReference>
<organism evidence="1 2">
    <name type="scientific">Labilibaculum antarcticum</name>
    <dbReference type="NCBI Taxonomy" id="1717717"/>
    <lineage>
        <taxon>Bacteria</taxon>
        <taxon>Pseudomonadati</taxon>
        <taxon>Bacteroidota</taxon>
        <taxon>Bacteroidia</taxon>
        <taxon>Marinilabiliales</taxon>
        <taxon>Marinifilaceae</taxon>
        <taxon>Labilibaculum</taxon>
    </lineage>
</organism>
<reference evidence="2" key="2">
    <citation type="journal article" date="2020" name="Antonie Van Leeuwenhoek">
        <title>Labilibaculum antarcticum sp. nov., a novel facultative anaerobic, psychrotorelant bacterium isolated from marine sediment of Antarctica.</title>
        <authorList>
            <person name="Watanabe M."/>
            <person name="Kojima H."/>
            <person name="Fukui M."/>
        </authorList>
    </citation>
    <scope>NUCLEOTIDE SEQUENCE [LARGE SCALE GENOMIC DNA]</scope>
    <source>
        <strain evidence="2">SPP2</strain>
    </source>
</reference>
<evidence type="ECO:0000313" key="2">
    <source>
        <dbReference type="Proteomes" id="UP000218267"/>
    </source>
</evidence>
<proteinExistence type="predicted"/>
<gene>
    <name evidence="1" type="ORF">ALGA_0195</name>
</gene>
<dbReference type="KEGG" id="mbas:ALGA_0195"/>
<name>A0A1Y1CE49_9BACT</name>
<reference evidence="1 2" key="1">
    <citation type="journal article" date="2018" name="Mar. Genomics">
        <title>Complete genome sequence of Marinifilaceae bacterium strain SPP2, isolated from the Antarctic marine sediment.</title>
        <authorList>
            <person name="Watanabe M."/>
            <person name="Kojima H."/>
            <person name="Fukui M."/>
        </authorList>
    </citation>
    <scope>NUCLEOTIDE SEQUENCE [LARGE SCALE GENOMIC DNA]</scope>
    <source>
        <strain evidence="1 2">SPP2</strain>
    </source>
</reference>
<dbReference type="Proteomes" id="UP000218267">
    <property type="component" value="Chromosome"/>
</dbReference>